<dbReference type="PROSITE" id="PS51257">
    <property type="entry name" value="PROKAR_LIPOPROTEIN"/>
    <property type="match status" value="1"/>
</dbReference>
<dbReference type="GO" id="GO:0032049">
    <property type="term" value="P:cardiolipin biosynthetic process"/>
    <property type="evidence" value="ECO:0007669"/>
    <property type="project" value="UniProtKB-ARBA"/>
</dbReference>
<name>A0AA37VZC8_9GAMM</name>
<dbReference type="GO" id="GO:0030572">
    <property type="term" value="F:phosphatidyltransferase activity"/>
    <property type="evidence" value="ECO:0007669"/>
    <property type="project" value="UniProtKB-ARBA"/>
</dbReference>
<dbReference type="InterPro" id="IPR025202">
    <property type="entry name" value="PLD-like_dom"/>
</dbReference>
<dbReference type="InterPro" id="IPR001736">
    <property type="entry name" value="PLipase_D/transphosphatidylase"/>
</dbReference>
<proteinExistence type="predicted"/>
<dbReference type="SUPFAM" id="SSF56024">
    <property type="entry name" value="Phospholipase D/nuclease"/>
    <property type="match status" value="2"/>
</dbReference>
<dbReference type="PANTHER" id="PTHR21248:SF12">
    <property type="entry name" value="CARDIOLIPIN SYNTHASE C"/>
    <property type="match status" value="1"/>
</dbReference>
<sequence length="517" mass="58957">MRHTLGFWIIGLALLSGCASKLPPEEFLNPSFSRPQSAVSQLQAAIADKLAKYPGKSAVSLLESGEDALYSRLALIDMAEHDLALQYYIWNGDHSGLLILERVIAAAERGVRVRLLIDDHNLLGNHKSLATLSKLPNVYIKLYNPYGGAHSAQFTKTLTLIGDLRRLNHRMHNKALIADNQVAIIGGRNIGDEYFDLSKTKNFVDLDVITLGPVVGDISRSFDAYWNSQWAVSAQTIDPTPLSNKEANKLRRKYYKQLRKLPSMPYTVEFTQQELWNQVEDELKNMHWANISLAVDVPGKSQDDAPDGPDMIQQILEKRKRPEKEVMVVSPYFVPDGETLEYIDELEKTGARIQVITSSYDSNDVRVAQYGYIRRRQQVLDRGVELFEYRADSQYWRQHQVAEIQQVPLALHAKFSIYDGKSVLIGSANIDPRSKDLNSEIGLLIESEPFAQELRQWFINNSHPRNAAKVLRYNNKLFWRVEDENGEEKILTKEPGSHWWDIFGLSIQYILPVEEHL</sequence>
<dbReference type="CDD" id="cd09113">
    <property type="entry name" value="PLDc_ymdC_like_2"/>
    <property type="match status" value="1"/>
</dbReference>
<dbReference type="PROSITE" id="PS50035">
    <property type="entry name" value="PLD"/>
    <property type="match status" value="2"/>
</dbReference>
<gene>
    <name evidence="2" type="ORF">GCM10007895_24250</name>
</gene>
<evidence type="ECO:0000313" key="2">
    <source>
        <dbReference type="EMBL" id="GLP97119.1"/>
    </source>
</evidence>
<reference evidence="2" key="1">
    <citation type="journal article" date="2014" name="Int. J. Syst. Evol. Microbiol.">
        <title>Complete genome sequence of Corynebacterium casei LMG S-19264T (=DSM 44701T), isolated from a smear-ripened cheese.</title>
        <authorList>
            <consortium name="US DOE Joint Genome Institute (JGI-PGF)"/>
            <person name="Walter F."/>
            <person name="Albersmeier A."/>
            <person name="Kalinowski J."/>
            <person name="Ruckert C."/>
        </authorList>
    </citation>
    <scope>NUCLEOTIDE SEQUENCE</scope>
    <source>
        <strain evidence="2">NBRC 101628</strain>
    </source>
</reference>
<feature type="domain" description="PLD phosphodiesterase" evidence="1">
    <location>
        <begin position="167"/>
        <end position="194"/>
    </location>
</feature>
<keyword evidence="3" id="KW-1185">Reference proteome</keyword>
<dbReference type="PANTHER" id="PTHR21248">
    <property type="entry name" value="CARDIOLIPIN SYNTHASE"/>
    <property type="match status" value="1"/>
</dbReference>
<feature type="domain" description="PLD phosphodiesterase" evidence="1">
    <location>
        <begin position="407"/>
        <end position="434"/>
    </location>
</feature>
<protein>
    <submittedName>
        <fullName evidence="2">Phospholipase D family protein</fullName>
    </submittedName>
</protein>
<comment type="caution">
    <text evidence="2">The sequence shown here is derived from an EMBL/GenBank/DDBJ whole genome shotgun (WGS) entry which is preliminary data.</text>
</comment>
<organism evidence="2 3">
    <name type="scientific">Paraferrimonas sedimenticola</name>
    <dbReference type="NCBI Taxonomy" id="375674"/>
    <lineage>
        <taxon>Bacteria</taxon>
        <taxon>Pseudomonadati</taxon>
        <taxon>Pseudomonadota</taxon>
        <taxon>Gammaproteobacteria</taxon>
        <taxon>Alteromonadales</taxon>
        <taxon>Ferrimonadaceae</taxon>
        <taxon>Paraferrimonas</taxon>
    </lineage>
</organism>
<accession>A0AA37VZC8</accession>
<dbReference type="RefSeq" id="WP_169902782.1">
    <property type="nucleotide sequence ID" value="NZ_BSNC01000005.1"/>
</dbReference>
<dbReference type="EMBL" id="BSNC01000005">
    <property type="protein sequence ID" value="GLP97119.1"/>
    <property type="molecule type" value="Genomic_DNA"/>
</dbReference>
<reference evidence="2" key="2">
    <citation type="submission" date="2023-01" db="EMBL/GenBank/DDBJ databases">
        <title>Draft genome sequence of Paraferrimonas sedimenticola strain NBRC 101628.</title>
        <authorList>
            <person name="Sun Q."/>
            <person name="Mori K."/>
        </authorList>
    </citation>
    <scope>NUCLEOTIDE SEQUENCE</scope>
    <source>
        <strain evidence="2">NBRC 101628</strain>
    </source>
</reference>
<dbReference type="CDD" id="cd09111">
    <property type="entry name" value="PLDc_ymdC_like_1"/>
    <property type="match status" value="1"/>
</dbReference>
<dbReference type="SMART" id="SM00155">
    <property type="entry name" value="PLDc"/>
    <property type="match status" value="2"/>
</dbReference>
<dbReference type="Pfam" id="PF13091">
    <property type="entry name" value="PLDc_2"/>
    <property type="match status" value="2"/>
</dbReference>
<dbReference type="Gene3D" id="3.30.870.10">
    <property type="entry name" value="Endonuclease Chain A"/>
    <property type="match status" value="2"/>
</dbReference>
<evidence type="ECO:0000259" key="1">
    <source>
        <dbReference type="PROSITE" id="PS50035"/>
    </source>
</evidence>
<dbReference type="Proteomes" id="UP001161422">
    <property type="component" value="Unassembled WGS sequence"/>
</dbReference>
<dbReference type="AlphaFoldDB" id="A0AA37VZC8"/>
<evidence type="ECO:0000313" key="3">
    <source>
        <dbReference type="Proteomes" id="UP001161422"/>
    </source>
</evidence>